<dbReference type="SMART" id="SM00367">
    <property type="entry name" value="LRR_CC"/>
    <property type="match status" value="4"/>
</dbReference>
<dbReference type="GO" id="GO:0005829">
    <property type="term" value="C:cytosol"/>
    <property type="evidence" value="ECO:0007669"/>
    <property type="project" value="TreeGrafter"/>
</dbReference>
<dbReference type="RefSeq" id="XP_005769582.1">
    <property type="nucleotide sequence ID" value="XM_005769525.1"/>
</dbReference>
<keyword evidence="2" id="KW-0433">Leucine-rich repeat</keyword>
<dbReference type="STRING" id="2903.R1C3L3"/>
<dbReference type="GO" id="GO:0006913">
    <property type="term" value="P:nucleocytoplasmic transport"/>
    <property type="evidence" value="ECO:0007669"/>
    <property type="project" value="TreeGrafter"/>
</dbReference>
<dbReference type="GO" id="GO:0005096">
    <property type="term" value="F:GTPase activator activity"/>
    <property type="evidence" value="ECO:0007669"/>
    <property type="project" value="UniProtKB-KW"/>
</dbReference>
<dbReference type="InterPro" id="IPR027038">
    <property type="entry name" value="RanGap"/>
</dbReference>
<dbReference type="PANTHER" id="PTHR24113">
    <property type="entry name" value="RAN GTPASE-ACTIVATING PROTEIN 1"/>
    <property type="match status" value="1"/>
</dbReference>
<reference evidence="5" key="1">
    <citation type="journal article" date="2013" name="Nature">
        <title>Pan genome of the phytoplankton Emiliania underpins its global distribution.</title>
        <authorList>
            <person name="Read B.A."/>
            <person name="Kegel J."/>
            <person name="Klute M.J."/>
            <person name="Kuo A."/>
            <person name="Lefebvre S.C."/>
            <person name="Maumus F."/>
            <person name="Mayer C."/>
            <person name="Miller J."/>
            <person name="Monier A."/>
            <person name="Salamov A."/>
            <person name="Young J."/>
            <person name="Aguilar M."/>
            <person name="Claverie J.M."/>
            <person name="Frickenhaus S."/>
            <person name="Gonzalez K."/>
            <person name="Herman E.K."/>
            <person name="Lin Y.C."/>
            <person name="Napier J."/>
            <person name="Ogata H."/>
            <person name="Sarno A.F."/>
            <person name="Shmutz J."/>
            <person name="Schroeder D."/>
            <person name="de Vargas C."/>
            <person name="Verret F."/>
            <person name="von Dassow P."/>
            <person name="Valentin K."/>
            <person name="Van de Peer Y."/>
            <person name="Wheeler G."/>
            <person name="Dacks J.B."/>
            <person name="Delwiche C.F."/>
            <person name="Dyhrman S.T."/>
            <person name="Glockner G."/>
            <person name="John U."/>
            <person name="Richards T."/>
            <person name="Worden A.Z."/>
            <person name="Zhang X."/>
            <person name="Grigoriev I.V."/>
            <person name="Allen A.E."/>
            <person name="Bidle K."/>
            <person name="Borodovsky M."/>
            <person name="Bowler C."/>
            <person name="Brownlee C."/>
            <person name="Cock J.M."/>
            <person name="Elias M."/>
            <person name="Gladyshev V.N."/>
            <person name="Groth M."/>
            <person name="Guda C."/>
            <person name="Hadaegh A."/>
            <person name="Iglesias-Rodriguez M.D."/>
            <person name="Jenkins J."/>
            <person name="Jones B.M."/>
            <person name="Lawson T."/>
            <person name="Leese F."/>
            <person name="Lindquist E."/>
            <person name="Lobanov A."/>
            <person name="Lomsadze A."/>
            <person name="Malik S.B."/>
            <person name="Marsh M.E."/>
            <person name="Mackinder L."/>
            <person name="Mock T."/>
            <person name="Mueller-Roeber B."/>
            <person name="Pagarete A."/>
            <person name="Parker M."/>
            <person name="Probert I."/>
            <person name="Quesneville H."/>
            <person name="Raines C."/>
            <person name="Rensing S.A."/>
            <person name="Riano-Pachon D.M."/>
            <person name="Richier S."/>
            <person name="Rokitta S."/>
            <person name="Shiraiwa Y."/>
            <person name="Soanes D.M."/>
            <person name="van der Giezen M."/>
            <person name="Wahlund T.M."/>
            <person name="Williams B."/>
            <person name="Wilson W."/>
            <person name="Wolfe G."/>
            <person name="Wurch L.L."/>
        </authorList>
    </citation>
    <scope>NUCLEOTIDE SEQUENCE</scope>
</reference>
<dbReference type="EnsemblProtists" id="EOD17153">
    <property type="protein sequence ID" value="EOD17153"/>
    <property type="gene ID" value="EMIHUDRAFT_244350"/>
</dbReference>
<keyword evidence="5" id="KW-1185">Reference proteome</keyword>
<proteinExistence type="predicted"/>
<dbReference type="Gene3D" id="3.80.10.10">
    <property type="entry name" value="Ribonuclease Inhibitor"/>
    <property type="match status" value="1"/>
</dbReference>
<dbReference type="PaxDb" id="2903-EOD17153"/>
<dbReference type="PANTHER" id="PTHR24113:SF12">
    <property type="entry name" value="RAN GTPASE-ACTIVATING PROTEIN 1"/>
    <property type="match status" value="1"/>
</dbReference>
<dbReference type="GO" id="GO:0048471">
    <property type="term" value="C:perinuclear region of cytoplasm"/>
    <property type="evidence" value="ECO:0007669"/>
    <property type="project" value="TreeGrafter"/>
</dbReference>
<evidence type="ECO:0000256" key="2">
    <source>
        <dbReference type="ARBA" id="ARBA00022614"/>
    </source>
</evidence>
<name>A0A0D3J0W8_EMIH1</name>
<dbReference type="InterPro" id="IPR001611">
    <property type="entry name" value="Leu-rich_rpt"/>
</dbReference>
<reference evidence="4" key="2">
    <citation type="submission" date="2024-10" db="UniProtKB">
        <authorList>
            <consortium name="EnsemblProtists"/>
        </authorList>
    </citation>
    <scope>IDENTIFICATION</scope>
</reference>
<dbReference type="KEGG" id="ehx:EMIHUDRAFT_244350"/>
<dbReference type="GO" id="GO:0031267">
    <property type="term" value="F:small GTPase binding"/>
    <property type="evidence" value="ECO:0007669"/>
    <property type="project" value="TreeGrafter"/>
</dbReference>
<dbReference type="AlphaFoldDB" id="A0A0D3J0W8"/>
<evidence type="ECO:0000313" key="5">
    <source>
        <dbReference type="Proteomes" id="UP000013827"/>
    </source>
</evidence>
<dbReference type="HOGENOM" id="CLU_098458_0_0_1"/>
<keyword evidence="3" id="KW-0677">Repeat</keyword>
<dbReference type="GeneID" id="17263311"/>
<dbReference type="InterPro" id="IPR032675">
    <property type="entry name" value="LRR_dom_sf"/>
</dbReference>
<dbReference type="Pfam" id="PF13516">
    <property type="entry name" value="LRR_6"/>
    <property type="match status" value="4"/>
</dbReference>
<dbReference type="SMART" id="SM00368">
    <property type="entry name" value="LRR_RI"/>
    <property type="match status" value="4"/>
</dbReference>
<protein>
    <submittedName>
        <fullName evidence="4">Uncharacterized protein</fullName>
    </submittedName>
</protein>
<evidence type="ECO:0000256" key="3">
    <source>
        <dbReference type="ARBA" id="ARBA00022737"/>
    </source>
</evidence>
<organism evidence="4 5">
    <name type="scientific">Emiliania huxleyi (strain CCMP1516)</name>
    <dbReference type="NCBI Taxonomy" id="280463"/>
    <lineage>
        <taxon>Eukaryota</taxon>
        <taxon>Haptista</taxon>
        <taxon>Haptophyta</taxon>
        <taxon>Prymnesiophyceae</taxon>
        <taxon>Isochrysidales</taxon>
        <taxon>Noelaerhabdaceae</taxon>
        <taxon>Emiliania</taxon>
    </lineage>
</organism>
<evidence type="ECO:0000313" key="4">
    <source>
        <dbReference type="EnsemblProtists" id="EOD17153"/>
    </source>
</evidence>
<dbReference type="SUPFAM" id="SSF52047">
    <property type="entry name" value="RNI-like"/>
    <property type="match status" value="1"/>
</dbReference>
<keyword evidence="1" id="KW-0343">GTPase activation</keyword>
<accession>A0A0D3J0W8</accession>
<dbReference type="InterPro" id="IPR006553">
    <property type="entry name" value="Leu-rich_rpt_Cys-con_subtyp"/>
</dbReference>
<sequence length="247" mass="26137">MTHLCALGAYASAILEEQFGNATELIYASLGWGDAEAAQLAEVLASGAASRLEELCLFENKIGDEGCKALAAALLGKEGAAPRLETLILTDNQIGDEGCKALAAALKDGAAPRLEALELSSNEIGDEGCKALAAALGKEGAAPQLETLNLSSNEIGNEGCKALAAALKEGGAPSLKARDAPSTRHAPPMRPYSVLPLRVQELITDKRKPRHLKVTCKERGIKLCKYSALMQKKFRDKFDYDSPSYHG</sequence>
<dbReference type="Proteomes" id="UP000013827">
    <property type="component" value="Unassembled WGS sequence"/>
</dbReference>
<dbReference type="GO" id="GO:0005634">
    <property type="term" value="C:nucleus"/>
    <property type="evidence" value="ECO:0007669"/>
    <property type="project" value="TreeGrafter"/>
</dbReference>
<evidence type="ECO:0000256" key="1">
    <source>
        <dbReference type="ARBA" id="ARBA00022468"/>
    </source>
</evidence>